<evidence type="ECO:0000313" key="2">
    <source>
        <dbReference type="Proteomes" id="UP000273022"/>
    </source>
</evidence>
<proteinExistence type="predicted"/>
<dbReference type="EMBL" id="QYYH01000018">
    <property type="protein sequence ID" value="RJY18648.1"/>
    <property type="molecule type" value="Genomic_DNA"/>
</dbReference>
<protein>
    <submittedName>
        <fullName evidence="1">Uncharacterized protein</fullName>
    </submittedName>
</protein>
<accession>A0A3A6U041</accession>
<name>A0A3A6U041_9GAMM</name>
<comment type="caution">
    <text evidence="1">The sequence shown here is derived from an EMBL/GenBank/DDBJ whole genome shotgun (WGS) entry which is preliminary data.</text>
</comment>
<sequence>MSASIQATKTEDVDFSPSEQVIPDLMSQYNSSDFFQEELGEVEQSAVNVVMADVSINQEAKIDGVADDIARSKLVCSQATTEAFLVQLPADSVVKLVHTAVPSTPCCYQQLVSSEEAQLSIHQDRKSSPQVSRTVQLRMPLVHSLARNTSADNPYYVIYAKTRTQQFNDQKTTGSIEDMETLDRNYQANLSNTNLNFKDVKVDAVSQEQSGASYFYKLSPKEPWRYFGVHAYQANVRASTVVDWRVWDCELNSQLGQEKIKIIRNLVPEEVLRKLGQ</sequence>
<keyword evidence="2" id="KW-1185">Reference proteome</keyword>
<gene>
    <name evidence="1" type="ORF">D5R81_04440</name>
</gene>
<reference evidence="1 2" key="1">
    <citation type="submission" date="2018-09" db="EMBL/GenBank/DDBJ databases">
        <title>Phylogeny of the Shewanellaceae, and recommendation for two new genera, Pseudoshewanella and Parashewanella.</title>
        <authorList>
            <person name="Wang G."/>
        </authorList>
    </citation>
    <scope>NUCLEOTIDE SEQUENCE [LARGE SCALE GENOMIC DNA]</scope>
    <source>
        <strain evidence="1 2">KCTC 22492</strain>
    </source>
</reference>
<organism evidence="1 2">
    <name type="scientific">Parashewanella spongiae</name>
    <dbReference type="NCBI Taxonomy" id="342950"/>
    <lineage>
        <taxon>Bacteria</taxon>
        <taxon>Pseudomonadati</taxon>
        <taxon>Pseudomonadota</taxon>
        <taxon>Gammaproteobacteria</taxon>
        <taxon>Alteromonadales</taxon>
        <taxon>Shewanellaceae</taxon>
        <taxon>Parashewanella</taxon>
    </lineage>
</organism>
<dbReference type="RefSeq" id="WP_121852449.1">
    <property type="nucleotide sequence ID" value="NZ_CP037952.1"/>
</dbReference>
<dbReference type="AlphaFoldDB" id="A0A3A6U041"/>
<dbReference type="Proteomes" id="UP000273022">
    <property type="component" value="Unassembled WGS sequence"/>
</dbReference>
<evidence type="ECO:0000313" key="1">
    <source>
        <dbReference type="EMBL" id="RJY18648.1"/>
    </source>
</evidence>